<reference evidence="7 8" key="1">
    <citation type="submission" date="2013-08" db="EMBL/GenBank/DDBJ databases">
        <authorList>
            <person name="Weinstock G."/>
            <person name="Sodergren E."/>
            <person name="Wylie T."/>
            <person name="Fulton L."/>
            <person name="Fulton R."/>
            <person name="Fronick C."/>
            <person name="O'Laughlin M."/>
            <person name="Godfrey J."/>
            <person name="Miner T."/>
            <person name="Herter B."/>
            <person name="Appelbaum E."/>
            <person name="Cordes M."/>
            <person name="Lek S."/>
            <person name="Wollam A."/>
            <person name="Pepin K.H."/>
            <person name="Palsikar V.B."/>
            <person name="Mitreva M."/>
            <person name="Wilson R.K."/>
        </authorList>
    </citation>
    <scope>NUCLEOTIDE SEQUENCE [LARGE SCALE GENOMIC DNA]</scope>
    <source>
        <strain evidence="7 8">F0041</strain>
    </source>
</reference>
<dbReference type="PANTHER" id="PTHR40980:SF4">
    <property type="entry name" value="TONB-DEPENDENT RECEPTOR-LIKE BETA-BARREL DOMAIN-CONTAINING PROTEIN"/>
    <property type="match status" value="1"/>
</dbReference>
<keyword evidence="2" id="KW-0472">Membrane</keyword>
<dbReference type="EMBL" id="AWSV01000182">
    <property type="protein sequence ID" value="ERI80820.1"/>
    <property type="molecule type" value="Genomic_DNA"/>
</dbReference>
<evidence type="ECO:0000259" key="6">
    <source>
        <dbReference type="Pfam" id="PF14905"/>
    </source>
</evidence>
<dbReference type="InterPro" id="IPR008969">
    <property type="entry name" value="CarboxyPept-like_regulatory"/>
</dbReference>
<evidence type="ECO:0000259" key="5">
    <source>
        <dbReference type="Pfam" id="PF07715"/>
    </source>
</evidence>
<dbReference type="InterPro" id="IPR012910">
    <property type="entry name" value="Plug_dom"/>
</dbReference>
<keyword evidence="7" id="KW-0675">Receptor</keyword>
<dbReference type="GO" id="GO:0009279">
    <property type="term" value="C:cell outer membrane"/>
    <property type="evidence" value="ECO:0007669"/>
    <property type="project" value="UniProtKB-SubCell"/>
</dbReference>
<dbReference type="PATRIC" id="fig|1321819.3.peg.3277"/>
<protein>
    <submittedName>
        <fullName evidence="7">TonB-dependent receptor</fullName>
    </submittedName>
</protein>
<evidence type="ECO:0000256" key="3">
    <source>
        <dbReference type="ARBA" id="ARBA00023237"/>
    </source>
</evidence>
<name>U2C8H5_9BACE</name>
<comment type="subcellular location">
    <subcellularLocation>
        <location evidence="1">Cell outer membrane</location>
    </subcellularLocation>
</comment>
<feature type="signal peptide" evidence="4">
    <location>
        <begin position="1"/>
        <end position="32"/>
    </location>
</feature>
<gene>
    <name evidence="7" type="ORF">HMPREF1981_03557</name>
</gene>
<dbReference type="InterPro" id="IPR037066">
    <property type="entry name" value="Plug_dom_sf"/>
</dbReference>
<dbReference type="Pfam" id="PF14905">
    <property type="entry name" value="OMP_b-brl_3"/>
    <property type="match status" value="1"/>
</dbReference>
<evidence type="ECO:0000256" key="4">
    <source>
        <dbReference type="SAM" id="SignalP"/>
    </source>
</evidence>
<dbReference type="InterPro" id="IPR041700">
    <property type="entry name" value="OMP_b-brl_3"/>
</dbReference>
<proteinExistence type="predicted"/>
<dbReference type="Gene3D" id="2.40.170.20">
    <property type="entry name" value="TonB-dependent receptor, beta-barrel domain"/>
    <property type="match status" value="1"/>
</dbReference>
<dbReference type="Proteomes" id="UP000016496">
    <property type="component" value="Unassembled WGS sequence"/>
</dbReference>
<organism evidence="7 8">
    <name type="scientific">Bacteroides pyogenes F0041</name>
    <dbReference type="NCBI Taxonomy" id="1321819"/>
    <lineage>
        <taxon>Bacteria</taxon>
        <taxon>Pseudomonadati</taxon>
        <taxon>Bacteroidota</taxon>
        <taxon>Bacteroidia</taxon>
        <taxon>Bacteroidales</taxon>
        <taxon>Bacteroidaceae</taxon>
        <taxon>Bacteroides</taxon>
    </lineage>
</organism>
<feature type="domain" description="Outer membrane protein beta-barrel" evidence="6">
    <location>
        <begin position="403"/>
        <end position="827"/>
    </location>
</feature>
<feature type="chain" id="PRO_5004624240" evidence="4">
    <location>
        <begin position="33"/>
        <end position="860"/>
    </location>
</feature>
<dbReference type="SUPFAM" id="SSF56935">
    <property type="entry name" value="Porins"/>
    <property type="match status" value="1"/>
</dbReference>
<dbReference type="AlphaFoldDB" id="U2C8H5"/>
<dbReference type="InterPro" id="IPR036942">
    <property type="entry name" value="Beta-barrel_TonB_sf"/>
</dbReference>
<evidence type="ECO:0000256" key="1">
    <source>
        <dbReference type="ARBA" id="ARBA00004442"/>
    </source>
</evidence>
<comment type="caution">
    <text evidence="7">The sequence shown here is derived from an EMBL/GenBank/DDBJ whole genome shotgun (WGS) entry which is preliminary data.</text>
</comment>
<sequence>MKCNQIYFIMKNRLLLLLLLCFFFFISSDSFAQQAAIHTYTVKGVLVDSLTHEGEPYATIRIVNKNMPDKVVKMAVTGANGKFQEKMTAMPGTYLITLSSIGKTTARREFVLTEKEKNVDLGTLYTSEATKELGGVEVVAQKPLVKVEVDKIAYNVEDDPDSKSNTVIEMLRKVPMVTVDGEDNIQVNGSSKFKIHVNGKPNNMMSANPKEVLKSMPANTIKHIEVITSPGAKYDAEGVGGVLNIVTVSGGFEGYTATVNARVTNNGLGISRYGMIKRGKLTMAANYNLNYHNNPRSYSESYRENYESDTEKYLISEGSNKSKGNFLYGNLEASYEIDTLRLLSVNFGMYGGKNKFPGSSQTVMYGANHQDVAYRFRTDHSGKYSWYSIDGSVDYQRVSRKNKERMLTLSYKTSMQPRGNDYYNVYLDIFPEAQREELIKRLQLTNVRSDGSTGTTEHTFQVDYTTPIAKIHTVEAGVKYIYRRNASENNLFEAVGGSEDYVYSDSRSSDYRHLNHIISAYGGYTLKYKDFSFKPGLRYEQTIQRVKYLVGPGEDFRADFSDIVPSVMLGMKVGKTQNLRLTYNLRIWRPGIWSLNPYFNNQNPMFISQGNSDLKSEKSHFFQFSYSSFGPKLNINLSLNHSFNNNGIQNVTRLITAPEGEIFDNDPTHLAPRGALYSTYANIGKSRDTGLSLYFNWNLSPKTRFYLNAYGSYNDMRSPAQGLHNYGWTGSFHSGIQHTFPLKLRASLNAGGSTPYINLQGRGSGYNYYSLSLSRSFLKEDRLTLNVFCNNFLQKYRTYTNRTEGVNFLSRNSYRYPDRRFGFSIGYRMGKLQASVKKTARSITNDDVKSGGNNDGGGQR</sequence>
<keyword evidence="3" id="KW-0998">Cell outer membrane</keyword>
<evidence type="ECO:0000313" key="7">
    <source>
        <dbReference type="EMBL" id="ERI80820.1"/>
    </source>
</evidence>
<evidence type="ECO:0000256" key="2">
    <source>
        <dbReference type="ARBA" id="ARBA00023136"/>
    </source>
</evidence>
<dbReference type="Gene3D" id="2.170.130.10">
    <property type="entry name" value="TonB-dependent receptor, plug domain"/>
    <property type="match status" value="1"/>
</dbReference>
<feature type="domain" description="TonB-dependent receptor plug" evidence="5">
    <location>
        <begin position="156"/>
        <end position="242"/>
    </location>
</feature>
<evidence type="ECO:0000313" key="8">
    <source>
        <dbReference type="Proteomes" id="UP000016496"/>
    </source>
</evidence>
<dbReference type="HOGENOM" id="CLU_017617_0_1_10"/>
<accession>U2C8H5</accession>
<dbReference type="Pfam" id="PF07715">
    <property type="entry name" value="Plug"/>
    <property type="match status" value="1"/>
</dbReference>
<keyword evidence="4" id="KW-0732">Signal</keyword>
<dbReference type="SUPFAM" id="SSF49464">
    <property type="entry name" value="Carboxypeptidase regulatory domain-like"/>
    <property type="match status" value="1"/>
</dbReference>
<dbReference type="PANTHER" id="PTHR40980">
    <property type="entry name" value="PLUG DOMAIN-CONTAINING PROTEIN"/>
    <property type="match status" value="1"/>
</dbReference>